<dbReference type="Pfam" id="PF13797">
    <property type="entry name" value="Post_transc_reg"/>
    <property type="match status" value="1"/>
</dbReference>
<gene>
    <name evidence="1" type="ORF">FYJ51_00075</name>
</gene>
<keyword evidence="2" id="KW-1185">Reference proteome</keyword>
<accession>A0A7X2NPV3</accession>
<proteinExistence type="predicted"/>
<dbReference type="Proteomes" id="UP000461880">
    <property type="component" value="Unassembled WGS sequence"/>
</dbReference>
<reference evidence="1 2" key="1">
    <citation type="submission" date="2019-08" db="EMBL/GenBank/DDBJ databases">
        <title>In-depth cultivation of the pig gut microbiome towards novel bacterial diversity and tailored functional studies.</title>
        <authorList>
            <person name="Wylensek D."/>
            <person name="Hitch T.C.A."/>
            <person name="Clavel T."/>
        </authorList>
    </citation>
    <scope>NUCLEOTIDE SEQUENCE [LARGE SCALE GENOMIC DNA]</scope>
    <source>
        <strain evidence="1 2">Oil+RF-744-GAM-WT-6</strain>
    </source>
</reference>
<name>A0A7X2NPV3_9FIRM</name>
<dbReference type="InterPro" id="IPR025716">
    <property type="entry name" value="Post-transcriptional_regulator"/>
</dbReference>
<sequence>MACCRISERMLDLILRSGFFSGSLCAACGSECSERVVSIISTKRCFSGIIYRLHREIGHFMKSEQFDINNTQVQMILVVKLQQLQREVLPTLTYGCLEEYVSEKLWKDKLPSSLHDAADQILRVTADDIVHYMSRKALFEGRRGKLSDFADVIGGK</sequence>
<comment type="caution">
    <text evidence="1">The sequence shown here is derived from an EMBL/GenBank/DDBJ whole genome shotgun (WGS) entry which is preliminary data.</text>
</comment>
<evidence type="ECO:0000313" key="1">
    <source>
        <dbReference type="EMBL" id="MSS57307.1"/>
    </source>
</evidence>
<dbReference type="AlphaFoldDB" id="A0A7X2NPV3"/>
<evidence type="ECO:0000313" key="2">
    <source>
        <dbReference type="Proteomes" id="UP000461880"/>
    </source>
</evidence>
<organism evidence="1 2">
    <name type="scientific">Stecheria intestinalis</name>
    <dbReference type="NCBI Taxonomy" id="2606630"/>
    <lineage>
        <taxon>Bacteria</taxon>
        <taxon>Bacillati</taxon>
        <taxon>Bacillota</taxon>
        <taxon>Erysipelotrichia</taxon>
        <taxon>Erysipelotrichales</taxon>
        <taxon>Erysipelotrichaceae</taxon>
        <taxon>Stecheria</taxon>
    </lineage>
</organism>
<dbReference type="EMBL" id="VUMN01000001">
    <property type="protein sequence ID" value="MSS57307.1"/>
    <property type="molecule type" value="Genomic_DNA"/>
</dbReference>
<protein>
    <submittedName>
        <fullName evidence="1">Uncharacterized protein</fullName>
    </submittedName>
</protein>